<dbReference type="SUPFAM" id="SSF56801">
    <property type="entry name" value="Acetyl-CoA synthetase-like"/>
    <property type="match status" value="1"/>
</dbReference>
<dbReference type="InterPro" id="IPR042099">
    <property type="entry name" value="ANL_N_sf"/>
</dbReference>
<dbReference type="FunFam" id="3.40.50.12780:FF:000003">
    <property type="entry name" value="Long-chain-fatty-acid--CoA ligase FadD"/>
    <property type="match status" value="1"/>
</dbReference>
<dbReference type="InterPro" id="IPR045851">
    <property type="entry name" value="AMP-bd_C_sf"/>
</dbReference>
<sequence>MRGRVDFIVRSRWTCQIPETDLCSYIFGSASCALPTNPIYLAAHKPETHNLSMHSYRRMVKKLARGLQDAGLQPKQRVQVYSGNNVFYPSLYLGIIAAGGIFTGANPTFTVRELAFQLKDSGASILITSSDSLKTGIEAADMVGMERSKIFVFDDSLILGDIENGTGIDKWLPTDAAERRHYGVRHWSELVSEREDFEWKVFRTLEESNQTATINYSSGTTGVPKGVELSHRNFIANCAQVVHTISLSPELKALENRQLGMLPMYHAYGQTFYVMLTPVINIKLFMIPKFNFIDFLGYIEKYKITSVGGVPPIILAFAKSPAVSKYDLSSLRGMSSGAAPLSKEVMREVTARFQKEHGMEMRIRQGWGMTETTCSVMGHHPEDTADDGGSVGELNANCEAKIVDAEDTTIELPANKPGELWVRAPNICKGYYNNPKATAETLTPDGWLKTGDIAYYSPTGKFYIVDRKKELIKVKGNQVAPAELESVLLDNPKIADAAVIGVPHEGDEQPRAYVVPQVGMKLTAEDVFKWVQERCTRYKWLTGGVIFMTEIPKNPSGKILRKALREIVTAELKKQRAKL</sequence>
<dbReference type="Pfam" id="PF13193">
    <property type="entry name" value="AMP-binding_C"/>
    <property type="match status" value="1"/>
</dbReference>
<name>U4LAG8_PYROM</name>
<feature type="domain" description="AMP-dependent synthetase/ligase" evidence="5">
    <location>
        <begin position="47"/>
        <end position="432"/>
    </location>
</feature>
<dbReference type="InterPro" id="IPR000873">
    <property type="entry name" value="AMP-dep_synth/lig_dom"/>
</dbReference>
<evidence type="ECO:0000256" key="1">
    <source>
        <dbReference type="ARBA" id="ARBA00004924"/>
    </source>
</evidence>
<keyword evidence="4" id="KW-0067">ATP-binding</keyword>
<dbReference type="AlphaFoldDB" id="U4LAG8"/>
<dbReference type="GO" id="GO:0005524">
    <property type="term" value="F:ATP binding"/>
    <property type="evidence" value="ECO:0007669"/>
    <property type="project" value="UniProtKB-KW"/>
</dbReference>
<dbReference type="STRING" id="1076935.U4LAG8"/>
<keyword evidence="3" id="KW-0547">Nucleotide-binding</keyword>
<evidence type="ECO:0000256" key="2">
    <source>
        <dbReference type="ARBA" id="ARBA00006432"/>
    </source>
</evidence>
<dbReference type="EMBL" id="HF936161">
    <property type="protein sequence ID" value="CCX15245.1"/>
    <property type="molecule type" value="Genomic_DNA"/>
</dbReference>
<dbReference type="PROSITE" id="PS51257">
    <property type="entry name" value="PROKAR_LIPOPROTEIN"/>
    <property type="match status" value="1"/>
</dbReference>
<dbReference type="FunFam" id="3.30.300.30:FF:000007">
    <property type="entry name" value="4-coumarate--CoA ligase 2"/>
    <property type="match status" value="1"/>
</dbReference>
<reference evidence="7 8" key="1">
    <citation type="journal article" date="2013" name="PLoS Genet.">
        <title>The genome and development-dependent transcriptomes of Pyronema confluens: a window into fungal evolution.</title>
        <authorList>
            <person name="Traeger S."/>
            <person name="Altegoer F."/>
            <person name="Freitag M."/>
            <person name="Gabaldon T."/>
            <person name="Kempken F."/>
            <person name="Kumar A."/>
            <person name="Marcet-Houben M."/>
            <person name="Poggeler S."/>
            <person name="Stajich J.E."/>
            <person name="Nowrousian M."/>
        </authorList>
    </citation>
    <scope>NUCLEOTIDE SEQUENCE [LARGE SCALE GENOMIC DNA]</scope>
    <source>
        <strain evidence="8">CBS 100304</strain>
        <tissue evidence="7">Vegetative mycelium</tissue>
    </source>
</reference>
<keyword evidence="7" id="KW-0436">Ligase</keyword>
<gene>
    <name evidence="7" type="ORF">PCON_01520</name>
</gene>
<organism evidence="7 8">
    <name type="scientific">Pyronema omphalodes (strain CBS 100304)</name>
    <name type="common">Pyronema confluens</name>
    <dbReference type="NCBI Taxonomy" id="1076935"/>
    <lineage>
        <taxon>Eukaryota</taxon>
        <taxon>Fungi</taxon>
        <taxon>Dikarya</taxon>
        <taxon>Ascomycota</taxon>
        <taxon>Pezizomycotina</taxon>
        <taxon>Pezizomycetes</taxon>
        <taxon>Pezizales</taxon>
        <taxon>Pyronemataceae</taxon>
        <taxon>Pyronema</taxon>
    </lineage>
</organism>
<feature type="domain" description="AMP-binding enzyme C-terminal" evidence="6">
    <location>
        <begin position="483"/>
        <end position="558"/>
    </location>
</feature>
<dbReference type="InterPro" id="IPR025110">
    <property type="entry name" value="AMP-bd_C"/>
</dbReference>
<proteinExistence type="inferred from homology"/>
<evidence type="ECO:0000313" key="8">
    <source>
        <dbReference type="Proteomes" id="UP000018144"/>
    </source>
</evidence>
<evidence type="ECO:0000313" key="7">
    <source>
        <dbReference type="EMBL" id="CCX15245.1"/>
    </source>
</evidence>
<dbReference type="PANTHER" id="PTHR24096:SF424">
    <property type="entry name" value="ACETYL-COA SYNTHETASE-LIKE PROTEIN-RELATED"/>
    <property type="match status" value="1"/>
</dbReference>
<dbReference type="CDD" id="cd05911">
    <property type="entry name" value="Firefly_Luc_like"/>
    <property type="match status" value="1"/>
</dbReference>
<dbReference type="Gene3D" id="3.40.50.12780">
    <property type="entry name" value="N-terminal domain of ligase-like"/>
    <property type="match status" value="1"/>
</dbReference>
<comment type="similarity">
    <text evidence="2">Belongs to the ATP-dependent AMP-binding enzyme family.</text>
</comment>
<protein>
    <submittedName>
        <fullName evidence="7">Similar to 4-coumarate--CoA ligase-like 7 acc. no. Q9M0X9</fullName>
    </submittedName>
</protein>
<dbReference type="Proteomes" id="UP000018144">
    <property type="component" value="Unassembled WGS sequence"/>
</dbReference>
<comment type="pathway">
    <text evidence="1">Siderophore biosynthesis.</text>
</comment>
<dbReference type="PANTHER" id="PTHR24096">
    <property type="entry name" value="LONG-CHAIN-FATTY-ACID--COA LIGASE"/>
    <property type="match status" value="1"/>
</dbReference>
<evidence type="ECO:0000256" key="4">
    <source>
        <dbReference type="ARBA" id="ARBA00022840"/>
    </source>
</evidence>
<accession>U4LAG8</accession>
<dbReference type="InterPro" id="IPR020845">
    <property type="entry name" value="AMP-binding_CS"/>
</dbReference>
<evidence type="ECO:0000259" key="5">
    <source>
        <dbReference type="Pfam" id="PF00501"/>
    </source>
</evidence>
<evidence type="ECO:0000256" key="3">
    <source>
        <dbReference type="ARBA" id="ARBA00022741"/>
    </source>
</evidence>
<dbReference type="OMA" id="YIMPKFD"/>
<evidence type="ECO:0000259" key="6">
    <source>
        <dbReference type="Pfam" id="PF13193"/>
    </source>
</evidence>
<keyword evidence="8" id="KW-1185">Reference proteome</keyword>
<dbReference type="OrthoDB" id="6509636at2759"/>
<dbReference type="Pfam" id="PF00501">
    <property type="entry name" value="AMP-binding"/>
    <property type="match status" value="1"/>
</dbReference>
<dbReference type="GO" id="GO:0016405">
    <property type="term" value="F:CoA-ligase activity"/>
    <property type="evidence" value="ECO:0007669"/>
    <property type="project" value="TreeGrafter"/>
</dbReference>
<dbReference type="eggNOG" id="KOG1176">
    <property type="taxonomic scope" value="Eukaryota"/>
</dbReference>
<dbReference type="PROSITE" id="PS00455">
    <property type="entry name" value="AMP_BINDING"/>
    <property type="match status" value="1"/>
</dbReference>
<dbReference type="Gene3D" id="3.30.300.30">
    <property type="match status" value="1"/>
</dbReference>